<evidence type="ECO:0000256" key="1">
    <source>
        <dbReference type="ARBA" id="ARBA00004173"/>
    </source>
</evidence>
<evidence type="ECO:0000313" key="7">
    <source>
        <dbReference type="Proteomes" id="UP000286134"/>
    </source>
</evidence>
<name>A0A420HUW6_9PEZI</name>
<dbReference type="OrthoDB" id="16535at2759"/>
<comment type="subcellular location">
    <subcellularLocation>
        <location evidence="1">Mitochondrion</location>
    </subcellularLocation>
</comment>
<dbReference type="AlphaFoldDB" id="A0A420HUW6"/>
<dbReference type="InterPro" id="IPR010591">
    <property type="entry name" value="ATP11"/>
</dbReference>
<evidence type="ECO:0000256" key="2">
    <source>
        <dbReference type="ARBA" id="ARBA00009116"/>
    </source>
</evidence>
<dbReference type="GO" id="GO:0033615">
    <property type="term" value="P:mitochondrial proton-transporting ATP synthase complex assembly"/>
    <property type="evidence" value="ECO:0007669"/>
    <property type="project" value="TreeGrafter"/>
</dbReference>
<evidence type="ECO:0000313" key="6">
    <source>
        <dbReference type="EMBL" id="RKF61248.1"/>
    </source>
</evidence>
<feature type="compositionally biased region" description="Low complexity" evidence="5">
    <location>
        <begin position="108"/>
        <end position="119"/>
    </location>
</feature>
<dbReference type="Proteomes" id="UP000286134">
    <property type="component" value="Unassembled WGS sequence"/>
</dbReference>
<dbReference type="PANTHER" id="PTHR13126:SF0">
    <property type="entry name" value="ATP SYNTHASE MITOCHONDRIAL F1 COMPLEX ASSEMBLY FACTOR 1"/>
    <property type="match status" value="1"/>
</dbReference>
<evidence type="ECO:0000256" key="3">
    <source>
        <dbReference type="ARBA" id="ARBA00022946"/>
    </source>
</evidence>
<keyword evidence="4" id="KW-0496">Mitochondrion</keyword>
<evidence type="ECO:0000256" key="5">
    <source>
        <dbReference type="SAM" id="MobiDB-lite"/>
    </source>
</evidence>
<sequence>MATASTRSLVAGLRPHPRMMQRRWAQIHDTRCRNLATDRDSVYEKYREKLEHKVKEHGLRDTNQLREVYKEKIEALKKENSIPIPIPSGSQGVHSFPASIQSPPPQPRSSTNPIPSSSTSAIKSLSAYVDVDKIRALPVKEVEAIWRLRHAQNAQSLCAVIQLPLYQKMEALAHNHPSFILPLIRENQGAEIHYLQWTFPAKSVATILFTHLAEFKLRGEYSQPHTTITHHLELAEEKGIVLLRGDVIEGRGVSVDEAKWLLFCLQKFYGGLGEDDNIRKRKGMVEMFGQGDLNFSVEELVQEAEKVV</sequence>
<dbReference type="EMBL" id="MCFK01004394">
    <property type="protein sequence ID" value="RKF61248.1"/>
    <property type="molecule type" value="Genomic_DNA"/>
</dbReference>
<dbReference type="STRING" id="212602.A0A420HUW6"/>
<dbReference type="GO" id="GO:0005739">
    <property type="term" value="C:mitochondrion"/>
    <property type="evidence" value="ECO:0007669"/>
    <property type="project" value="UniProtKB-SubCell"/>
</dbReference>
<organism evidence="6 7">
    <name type="scientific">Erysiphe neolycopersici</name>
    <dbReference type="NCBI Taxonomy" id="212602"/>
    <lineage>
        <taxon>Eukaryota</taxon>
        <taxon>Fungi</taxon>
        <taxon>Dikarya</taxon>
        <taxon>Ascomycota</taxon>
        <taxon>Pezizomycotina</taxon>
        <taxon>Leotiomycetes</taxon>
        <taxon>Erysiphales</taxon>
        <taxon>Erysiphaceae</taxon>
        <taxon>Erysiphe</taxon>
    </lineage>
</organism>
<reference evidence="6 7" key="1">
    <citation type="journal article" date="2018" name="BMC Genomics">
        <title>Comparative genome analyses reveal sequence features reflecting distinct modes of host-adaptation between dicot and monocot powdery mildew.</title>
        <authorList>
            <person name="Wu Y."/>
            <person name="Ma X."/>
            <person name="Pan Z."/>
            <person name="Kale S.D."/>
            <person name="Song Y."/>
            <person name="King H."/>
            <person name="Zhang Q."/>
            <person name="Presley C."/>
            <person name="Deng X."/>
            <person name="Wei C.I."/>
            <person name="Xiao S."/>
        </authorList>
    </citation>
    <scope>NUCLEOTIDE SEQUENCE [LARGE SCALE GENOMIC DNA]</scope>
    <source>
        <strain evidence="6">UMSG2</strain>
    </source>
</reference>
<dbReference type="PANTHER" id="PTHR13126">
    <property type="entry name" value="CHAPERONE ATP11"/>
    <property type="match status" value="1"/>
</dbReference>
<evidence type="ECO:0000256" key="4">
    <source>
        <dbReference type="ARBA" id="ARBA00023128"/>
    </source>
</evidence>
<keyword evidence="7" id="KW-1185">Reference proteome</keyword>
<accession>A0A420HUW6</accession>
<dbReference type="Pfam" id="PF06644">
    <property type="entry name" value="ATP11"/>
    <property type="match status" value="1"/>
</dbReference>
<keyword evidence="3" id="KW-0809">Transit peptide</keyword>
<feature type="region of interest" description="Disordered" evidence="5">
    <location>
        <begin position="83"/>
        <end position="119"/>
    </location>
</feature>
<proteinExistence type="inferred from homology"/>
<comment type="similarity">
    <text evidence="2">Belongs to the ATP11 family.</text>
</comment>
<comment type="caution">
    <text evidence="6">The sequence shown here is derived from an EMBL/GenBank/DDBJ whole genome shotgun (WGS) entry which is preliminary data.</text>
</comment>
<protein>
    <submittedName>
        <fullName evidence="6">Protein ATP11, mitochondrial</fullName>
    </submittedName>
</protein>
<gene>
    <name evidence="6" type="ORF">OnM2_043059</name>
</gene>